<protein>
    <submittedName>
        <fullName evidence="2">Uncharacterized protein</fullName>
    </submittedName>
</protein>
<sequence length="443" mass="48637">MMNARMRRRLKRRGKTVDQQDAGDDDDKVSVSSPPRLRRDSTNNISSSTREFTFNLEEAGAPIIDTTNDFGGGTISTVTNDVAFRDKAFRCGFDSAEYTVMQQQQSQLLTKKDETTCLQLQTDGDEFRSSKGASTKKTQESPMGVNEFDFPDQQFEWADFDSNNKGSNAKQGPSSAKLNLGRNLKKDDDSFFYSASAPSSEGTNDTKLVGETITLGSTSSYLHSCDILDNGRKAETEQGSRRVDTHQLGMGRGSPIRQPSPRDSSLTCQTKEVHTAVAAAAAAPPPPPPPQAPRQRSKNPKEDVSNNDDSTKPGCAVPDIVQEFVDDVKSVLSQVISVAYLACSEGEQCLSRCQSDEPETYQLNTIVEDSTVPLPNPPSVVRGGDESKRFKKPWAGDYLCHRTGTEETADNSSQEAEGTAVKKQGSRTNRLRKFLTSFKTRRQ</sequence>
<feature type="region of interest" description="Disordered" evidence="1">
    <location>
        <begin position="403"/>
        <end position="426"/>
    </location>
</feature>
<feature type="region of interest" description="Disordered" evidence="1">
    <location>
        <begin position="121"/>
        <end position="148"/>
    </location>
</feature>
<accession>A0AAD8Y3H2</accession>
<feature type="compositionally biased region" description="Pro residues" evidence="1">
    <location>
        <begin position="283"/>
        <end position="292"/>
    </location>
</feature>
<comment type="caution">
    <text evidence="2">The sequence shown here is derived from an EMBL/GenBank/DDBJ whole genome shotgun (WGS) entry which is preliminary data.</text>
</comment>
<dbReference type="EMBL" id="JATAAI010000019">
    <property type="protein sequence ID" value="KAK1738848.1"/>
    <property type="molecule type" value="Genomic_DNA"/>
</dbReference>
<evidence type="ECO:0000256" key="1">
    <source>
        <dbReference type="SAM" id="MobiDB-lite"/>
    </source>
</evidence>
<feature type="compositionally biased region" description="Basic residues" evidence="1">
    <location>
        <begin position="1"/>
        <end position="14"/>
    </location>
</feature>
<feature type="region of interest" description="Disordered" evidence="1">
    <location>
        <begin position="1"/>
        <end position="50"/>
    </location>
</feature>
<feature type="region of interest" description="Disordered" evidence="1">
    <location>
        <begin position="232"/>
        <end position="316"/>
    </location>
</feature>
<reference evidence="2" key="1">
    <citation type="submission" date="2023-06" db="EMBL/GenBank/DDBJ databases">
        <title>Survivors Of The Sea: Transcriptome response of Skeletonema marinoi to long-term dormancy.</title>
        <authorList>
            <person name="Pinder M.I.M."/>
            <person name="Kourtchenko O."/>
            <person name="Robertson E.K."/>
            <person name="Larsson T."/>
            <person name="Maumus F."/>
            <person name="Osuna-Cruz C.M."/>
            <person name="Vancaester E."/>
            <person name="Stenow R."/>
            <person name="Vandepoele K."/>
            <person name="Ploug H."/>
            <person name="Bruchert V."/>
            <person name="Godhe A."/>
            <person name="Topel M."/>
        </authorList>
    </citation>
    <scope>NUCLEOTIDE SEQUENCE</scope>
    <source>
        <strain evidence="2">R05AC</strain>
    </source>
</reference>
<feature type="compositionally biased region" description="Polar residues" evidence="1">
    <location>
        <begin position="161"/>
        <end position="177"/>
    </location>
</feature>
<evidence type="ECO:0000313" key="2">
    <source>
        <dbReference type="EMBL" id="KAK1738848.1"/>
    </source>
</evidence>
<feature type="region of interest" description="Disordered" evidence="1">
    <location>
        <begin position="160"/>
        <end position="181"/>
    </location>
</feature>
<gene>
    <name evidence="2" type="ORF">QTG54_010164</name>
</gene>
<name>A0AAD8Y3H2_9STRA</name>
<feature type="compositionally biased region" description="Basic and acidic residues" evidence="1">
    <location>
        <begin position="232"/>
        <end position="245"/>
    </location>
</feature>
<dbReference type="Proteomes" id="UP001224775">
    <property type="component" value="Unassembled WGS sequence"/>
</dbReference>
<proteinExistence type="predicted"/>
<keyword evidence="3" id="KW-1185">Reference proteome</keyword>
<organism evidence="2 3">
    <name type="scientific">Skeletonema marinoi</name>
    <dbReference type="NCBI Taxonomy" id="267567"/>
    <lineage>
        <taxon>Eukaryota</taxon>
        <taxon>Sar</taxon>
        <taxon>Stramenopiles</taxon>
        <taxon>Ochrophyta</taxon>
        <taxon>Bacillariophyta</taxon>
        <taxon>Coscinodiscophyceae</taxon>
        <taxon>Thalassiosirophycidae</taxon>
        <taxon>Thalassiosirales</taxon>
        <taxon>Skeletonemataceae</taxon>
        <taxon>Skeletonema</taxon>
        <taxon>Skeletonema marinoi-dohrnii complex</taxon>
    </lineage>
</organism>
<feature type="compositionally biased region" description="Polar residues" evidence="1">
    <location>
        <begin position="261"/>
        <end position="270"/>
    </location>
</feature>
<evidence type="ECO:0000313" key="3">
    <source>
        <dbReference type="Proteomes" id="UP001224775"/>
    </source>
</evidence>
<dbReference type="AlphaFoldDB" id="A0AAD8Y3H2"/>